<accession>A0A6N3CYY7</accession>
<keyword evidence="3 6" id="KW-0378">Hydrolase</keyword>
<keyword evidence="2" id="KW-0645">Protease</keyword>
<dbReference type="EC" id="3.4.-.-" evidence="6"/>
<dbReference type="Pfam" id="PF00877">
    <property type="entry name" value="NLPC_P60"/>
    <property type="match status" value="1"/>
</dbReference>
<sequence>MRGWGFVKKKLSKILIIVAVLVFCLHGVKKVANKFGIHLLEKSNIEINYEHEWDNISKKDKKIIKKAISLAKKKEKLEYVWGEKGEIMTEERLDELIEYYGEKQYPLDKKDYIGKQAFDCSGLVYWVYEEASSVNIGYSTAQQQANLEKYKVKGDLQPGDLIFTTRHVVMYIGDGKIVQSKNKFKYPEGGIHEQPIGWYSKGVAYRPIDYINEQNNKN</sequence>
<dbReference type="PANTHER" id="PTHR47359">
    <property type="entry name" value="PEPTIDOGLYCAN DL-ENDOPEPTIDASE CWLO"/>
    <property type="match status" value="1"/>
</dbReference>
<reference evidence="6" key="1">
    <citation type="submission" date="2019-11" db="EMBL/GenBank/DDBJ databases">
        <authorList>
            <person name="Feng L."/>
        </authorList>
    </citation>
    <scope>NUCLEOTIDE SEQUENCE</scope>
    <source>
        <strain evidence="6">IbartlettiiLFYP30</strain>
    </source>
</reference>
<evidence type="ECO:0000256" key="3">
    <source>
        <dbReference type="ARBA" id="ARBA00022801"/>
    </source>
</evidence>
<evidence type="ECO:0000256" key="1">
    <source>
        <dbReference type="ARBA" id="ARBA00007074"/>
    </source>
</evidence>
<dbReference type="SUPFAM" id="SSF54001">
    <property type="entry name" value="Cysteine proteinases"/>
    <property type="match status" value="1"/>
</dbReference>
<dbReference type="GO" id="GO:0008234">
    <property type="term" value="F:cysteine-type peptidase activity"/>
    <property type="evidence" value="ECO:0007669"/>
    <property type="project" value="UniProtKB-KW"/>
</dbReference>
<dbReference type="PANTHER" id="PTHR47359:SF3">
    <property type="entry name" value="NLP_P60 DOMAIN-CONTAINING PROTEIN-RELATED"/>
    <property type="match status" value="1"/>
</dbReference>
<organism evidence="6">
    <name type="scientific">Intestinibacter bartlettii</name>
    <dbReference type="NCBI Taxonomy" id="261299"/>
    <lineage>
        <taxon>Bacteria</taxon>
        <taxon>Bacillati</taxon>
        <taxon>Bacillota</taxon>
        <taxon>Clostridia</taxon>
        <taxon>Peptostreptococcales</taxon>
        <taxon>Peptostreptococcaceae</taxon>
        <taxon>Intestinibacter</taxon>
    </lineage>
</organism>
<dbReference type="InterPro" id="IPR051794">
    <property type="entry name" value="PG_Endopeptidase_C40"/>
</dbReference>
<protein>
    <submittedName>
        <fullName evidence="6">Murein DD-endopeptidase MepH</fullName>
        <ecNumber evidence="6">3.4.-.-</ecNumber>
    </submittedName>
</protein>
<evidence type="ECO:0000313" key="6">
    <source>
        <dbReference type="EMBL" id="VYU21125.1"/>
    </source>
</evidence>
<dbReference type="Gene3D" id="3.90.1720.10">
    <property type="entry name" value="endopeptidase domain like (from Nostoc punctiforme)"/>
    <property type="match status" value="1"/>
</dbReference>
<feature type="domain" description="NlpC/P60" evidence="5">
    <location>
        <begin position="61"/>
        <end position="209"/>
    </location>
</feature>
<dbReference type="PROSITE" id="PS51935">
    <property type="entry name" value="NLPC_P60"/>
    <property type="match status" value="1"/>
</dbReference>
<dbReference type="InterPro" id="IPR000064">
    <property type="entry name" value="NLP_P60_dom"/>
</dbReference>
<proteinExistence type="inferred from homology"/>
<keyword evidence="4" id="KW-0788">Thiol protease</keyword>
<dbReference type="EMBL" id="CACRUE010000031">
    <property type="protein sequence ID" value="VYU21125.1"/>
    <property type="molecule type" value="Genomic_DNA"/>
</dbReference>
<evidence type="ECO:0000256" key="2">
    <source>
        <dbReference type="ARBA" id="ARBA00022670"/>
    </source>
</evidence>
<name>A0A6N3CYY7_9FIRM</name>
<dbReference type="InterPro" id="IPR038765">
    <property type="entry name" value="Papain-like_cys_pep_sf"/>
</dbReference>
<dbReference type="AlphaFoldDB" id="A0A6N3CYY7"/>
<dbReference type="GO" id="GO:0006508">
    <property type="term" value="P:proteolysis"/>
    <property type="evidence" value="ECO:0007669"/>
    <property type="project" value="UniProtKB-KW"/>
</dbReference>
<comment type="similarity">
    <text evidence="1">Belongs to the peptidase C40 family.</text>
</comment>
<evidence type="ECO:0000259" key="5">
    <source>
        <dbReference type="PROSITE" id="PS51935"/>
    </source>
</evidence>
<gene>
    <name evidence="6" type="primary">mepH_4</name>
    <name evidence="6" type="ORF">IBLFYP30_02025</name>
</gene>
<evidence type="ECO:0000256" key="4">
    <source>
        <dbReference type="ARBA" id="ARBA00022807"/>
    </source>
</evidence>